<organism evidence="1 2">
    <name type="scientific">Campylobacter gracilis RM3268</name>
    <dbReference type="NCBI Taxonomy" id="553220"/>
    <lineage>
        <taxon>Bacteria</taxon>
        <taxon>Pseudomonadati</taxon>
        <taxon>Campylobacterota</taxon>
        <taxon>Epsilonproteobacteria</taxon>
        <taxon>Campylobacterales</taxon>
        <taxon>Campylobacteraceae</taxon>
        <taxon>Campylobacter</taxon>
    </lineage>
</organism>
<evidence type="ECO:0000313" key="2">
    <source>
        <dbReference type="Proteomes" id="UP000005709"/>
    </source>
</evidence>
<proteinExistence type="predicted"/>
<dbReference type="Proteomes" id="UP000005709">
    <property type="component" value="Unassembled WGS sequence"/>
</dbReference>
<keyword evidence="2" id="KW-1185">Reference proteome</keyword>
<dbReference type="AlphaFoldDB" id="C8PFU0"/>
<reference evidence="1 2" key="1">
    <citation type="submission" date="2009-07" db="EMBL/GenBank/DDBJ databases">
        <authorList>
            <person name="Madupu R."/>
            <person name="Sebastian Y."/>
            <person name="Durkin A.S."/>
            <person name="Torralba M."/>
            <person name="Methe B."/>
            <person name="Sutton G.G."/>
            <person name="Strausberg R.L."/>
            <person name="Nelson K.E."/>
        </authorList>
    </citation>
    <scope>NUCLEOTIDE SEQUENCE [LARGE SCALE GENOMIC DNA]</scope>
    <source>
        <strain evidence="1 2">RM3268</strain>
    </source>
</reference>
<sequence>MAYGVQRVGREPAPCGSREGPNFAREWACTMGGFTLRVEF</sequence>
<accession>C8PFU0</accession>
<evidence type="ECO:0000313" key="1">
    <source>
        <dbReference type="EMBL" id="EEV17978.1"/>
    </source>
</evidence>
<name>C8PFU0_9BACT</name>
<comment type="caution">
    <text evidence="1">The sequence shown here is derived from an EMBL/GenBank/DDBJ whole genome shotgun (WGS) entry which is preliminary data.</text>
</comment>
<dbReference type="EMBL" id="ACYG01000019">
    <property type="protein sequence ID" value="EEV17978.1"/>
    <property type="molecule type" value="Genomic_DNA"/>
</dbReference>
<gene>
    <name evidence="1" type="ORF">CAMGR0001_0732</name>
</gene>
<protein>
    <submittedName>
        <fullName evidence="1">Uncharacterized protein</fullName>
    </submittedName>
</protein>